<dbReference type="AlphaFoldDB" id="A0A2S9K298"/>
<protein>
    <recommendedName>
        <fullName evidence="3">peptidylprolyl isomerase</fullName>
        <ecNumber evidence="3">5.2.1.8</ecNumber>
    </recommendedName>
</protein>
<evidence type="ECO:0000256" key="7">
    <source>
        <dbReference type="SAM" id="SignalP"/>
    </source>
</evidence>
<evidence type="ECO:0000256" key="3">
    <source>
        <dbReference type="ARBA" id="ARBA00013194"/>
    </source>
</evidence>
<dbReference type="OrthoDB" id="5564407at2"/>
<dbReference type="NCBIfam" id="TIGR02925">
    <property type="entry name" value="cis_trans_EpsD"/>
    <property type="match status" value="1"/>
</dbReference>
<dbReference type="InterPro" id="IPR027304">
    <property type="entry name" value="Trigger_fact/SurA_dom_sf"/>
</dbReference>
<dbReference type="InterPro" id="IPR000297">
    <property type="entry name" value="PPIase_PpiC"/>
</dbReference>
<dbReference type="EC" id="5.2.1.8" evidence="3"/>
<proteinExistence type="inferred from homology"/>
<name>A0A2S9K298_9BURK</name>
<evidence type="ECO:0000313" key="9">
    <source>
        <dbReference type="EMBL" id="PRD64596.1"/>
    </source>
</evidence>
<dbReference type="Proteomes" id="UP000238589">
    <property type="component" value="Unassembled WGS sequence"/>
</dbReference>
<dbReference type="Gene3D" id="1.10.8.1040">
    <property type="match status" value="1"/>
</dbReference>
<keyword evidence="6 9" id="KW-0413">Isomerase</keyword>
<evidence type="ECO:0000256" key="4">
    <source>
        <dbReference type="ARBA" id="ARBA00022729"/>
    </source>
</evidence>
<dbReference type="PANTHER" id="PTHR47245">
    <property type="entry name" value="PEPTIDYLPROLYL ISOMERASE"/>
    <property type="match status" value="1"/>
</dbReference>
<keyword evidence="4 7" id="KW-0732">Signal</keyword>
<feature type="domain" description="PpiC" evidence="8">
    <location>
        <begin position="117"/>
        <end position="234"/>
    </location>
</feature>
<gene>
    <name evidence="9" type="primary">epsD</name>
    <name evidence="9" type="ORF">C6P64_13535</name>
</gene>
<feature type="chain" id="PRO_5015621684" description="peptidylprolyl isomerase" evidence="7">
    <location>
        <begin position="20"/>
        <end position="272"/>
    </location>
</feature>
<keyword evidence="5" id="KW-0697">Rotamase</keyword>
<evidence type="ECO:0000256" key="1">
    <source>
        <dbReference type="ARBA" id="ARBA00000971"/>
    </source>
</evidence>
<evidence type="ECO:0000313" key="10">
    <source>
        <dbReference type="Proteomes" id="UP000238589"/>
    </source>
</evidence>
<comment type="catalytic activity">
    <reaction evidence="1">
        <text>[protein]-peptidylproline (omega=180) = [protein]-peptidylproline (omega=0)</text>
        <dbReference type="Rhea" id="RHEA:16237"/>
        <dbReference type="Rhea" id="RHEA-COMP:10747"/>
        <dbReference type="Rhea" id="RHEA-COMP:10748"/>
        <dbReference type="ChEBI" id="CHEBI:83833"/>
        <dbReference type="ChEBI" id="CHEBI:83834"/>
        <dbReference type="EC" id="5.2.1.8"/>
    </reaction>
</comment>
<dbReference type="Pfam" id="PF13145">
    <property type="entry name" value="Rotamase_2"/>
    <property type="match status" value="1"/>
</dbReference>
<dbReference type="PROSITE" id="PS51257">
    <property type="entry name" value="PROKAR_LIPOPROTEIN"/>
    <property type="match status" value="1"/>
</dbReference>
<sequence>MTSLLWRRLVLLFLSATLAACSRPAIEEGQVLARVNGDEISIHQFNFAMAQAAVRPQTSADQAELLDKLIDRQLAIQQALEKKLDRRPEVMMRLEEARRDILADAYAKDLSAANLGPTSDDVAKYFREHPALFGERKIYRLREISLTNDTPALPEVQQRLDKKQDLSDVLAWLRQQPGAFTDQMVIRPAEQLPIEVAVRLHEVAPGEVIAFRLPRALVVYQIQSAEVVPLPWAAAAPVIKEHLKKQHDFESLNKVLAQLRSKAKIERKAGQS</sequence>
<evidence type="ECO:0000256" key="5">
    <source>
        <dbReference type="ARBA" id="ARBA00023110"/>
    </source>
</evidence>
<dbReference type="PANTHER" id="PTHR47245:SF1">
    <property type="entry name" value="FOLDASE PROTEIN PRSA"/>
    <property type="match status" value="1"/>
</dbReference>
<dbReference type="InterPro" id="IPR050245">
    <property type="entry name" value="PrsA_foldase"/>
</dbReference>
<accession>A0A2S9K298</accession>
<dbReference type="EMBL" id="PVLQ01000061">
    <property type="protein sequence ID" value="PRD64596.1"/>
    <property type="molecule type" value="Genomic_DNA"/>
</dbReference>
<comment type="similarity">
    <text evidence="2">Belongs to the PpiC/parvulin rotamase family.</text>
</comment>
<evidence type="ECO:0000256" key="6">
    <source>
        <dbReference type="ARBA" id="ARBA00023235"/>
    </source>
</evidence>
<keyword evidence="10" id="KW-1185">Reference proteome</keyword>
<dbReference type="GO" id="GO:0003755">
    <property type="term" value="F:peptidyl-prolyl cis-trans isomerase activity"/>
    <property type="evidence" value="ECO:0007669"/>
    <property type="project" value="UniProtKB-KW"/>
</dbReference>
<organism evidence="9 10">
    <name type="scientific">Malikia granosa</name>
    <dbReference type="NCBI Taxonomy" id="263067"/>
    <lineage>
        <taxon>Bacteria</taxon>
        <taxon>Pseudomonadati</taxon>
        <taxon>Pseudomonadota</taxon>
        <taxon>Betaproteobacteria</taxon>
        <taxon>Burkholderiales</taxon>
        <taxon>Comamonadaceae</taxon>
        <taxon>Malikia</taxon>
    </lineage>
</organism>
<evidence type="ECO:0000256" key="2">
    <source>
        <dbReference type="ARBA" id="ARBA00007656"/>
    </source>
</evidence>
<comment type="caution">
    <text evidence="9">The sequence shown here is derived from an EMBL/GenBank/DDBJ whole genome shotgun (WGS) entry which is preliminary data.</text>
</comment>
<dbReference type="InterPro" id="IPR014274">
    <property type="entry name" value="PPIase_EpsD"/>
</dbReference>
<feature type="signal peptide" evidence="7">
    <location>
        <begin position="1"/>
        <end position="19"/>
    </location>
</feature>
<evidence type="ECO:0000259" key="8">
    <source>
        <dbReference type="Pfam" id="PF13145"/>
    </source>
</evidence>
<dbReference type="RefSeq" id="WP_105749089.1">
    <property type="nucleotide sequence ID" value="NZ_PVLQ01000061.1"/>
</dbReference>
<reference evidence="9 10" key="1">
    <citation type="submission" date="2018-03" db="EMBL/GenBank/DDBJ databases">
        <title>Comparative genomics illustrates the genes involved in a hyperalkaliphilic mechanisms of Serpentinomonas isolated from highly-alkaline calcium-rich serpentinized springs.</title>
        <authorList>
            <person name="Suzuki S."/>
            <person name="Ishii S."/>
            <person name="Walworth N."/>
            <person name="Bird L."/>
            <person name="Kuenen J.G."/>
            <person name="Nealson K.H."/>
        </authorList>
    </citation>
    <scope>NUCLEOTIDE SEQUENCE [LARGE SCALE GENOMIC DNA]</scope>
    <source>
        <strain evidence="9 10">P1</strain>
    </source>
</reference>
<dbReference type="SUPFAM" id="SSF109998">
    <property type="entry name" value="Triger factor/SurA peptide-binding domain-like"/>
    <property type="match status" value="1"/>
</dbReference>